<organism evidence="2 3">
    <name type="scientific">Plasmodium falciparum Tanzania</name>
    <name type="common">2000708</name>
    <dbReference type="NCBI Taxonomy" id="1036725"/>
    <lineage>
        <taxon>Eukaryota</taxon>
        <taxon>Sar</taxon>
        <taxon>Alveolata</taxon>
        <taxon>Apicomplexa</taxon>
        <taxon>Aconoidasida</taxon>
        <taxon>Haemosporida</taxon>
        <taxon>Plasmodiidae</taxon>
        <taxon>Plasmodium</taxon>
        <taxon>Plasmodium (Laverania)</taxon>
    </lineage>
</organism>
<dbReference type="Proteomes" id="UP000030708">
    <property type="component" value="Unassembled WGS sequence"/>
</dbReference>
<dbReference type="AlphaFoldDB" id="A0A024W646"/>
<feature type="region of interest" description="Disordered" evidence="1">
    <location>
        <begin position="66"/>
        <end position="87"/>
    </location>
</feature>
<evidence type="ECO:0000313" key="2">
    <source>
        <dbReference type="EMBL" id="ETW36369.1"/>
    </source>
</evidence>
<sequence length="119" mass="14456">MSDSAQVFMDNVYHLTGYLHRLLFLMKELDKKEHKINIGIERKEEVYLEKLYYAHKNKLENHIKHNYENSNTDSHDSHNEDNNEKKHDISIENVLKKMKKKILMIHIMRITMKKNMIYL</sequence>
<gene>
    <name evidence="2" type="ORF">PFTANZ_02921</name>
</gene>
<protein>
    <submittedName>
        <fullName evidence="2">Uncharacterized protein</fullName>
    </submittedName>
</protein>
<name>A0A024W646_PLAFA</name>
<reference evidence="2 3" key="1">
    <citation type="submission" date="2013-02" db="EMBL/GenBank/DDBJ databases">
        <title>The Genome Annotation of Plasmodium falciparum Tanzania (2000708).</title>
        <authorList>
            <consortium name="The Broad Institute Genome Sequencing Platform"/>
            <consortium name="The Broad Institute Genome Sequencing Center for Infectious Disease"/>
            <person name="Neafsey D."/>
            <person name="Hoffman S."/>
            <person name="Volkman S."/>
            <person name="Rosenthal P."/>
            <person name="Walker B."/>
            <person name="Young S.K."/>
            <person name="Zeng Q."/>
            <person name="Gargeya S."/>
            <person name="Fitzgerald M."/>
            <person name="Haas B."/>
            <person name="Abouelleil A."/>
            <person name="Allen A.W."/>
            <person name="Alvarado L."/>
            <person name="Arachchi H.M."/>
            <person name="Berlin A.M."/>
            <person name="Chapman S.B."/>
            <person name="Gainer-Dewar J."/>
            <person name="Goldberg J."/>
            <person name="Griggs A."/>
            <person name="Gujja S."/>
            <person name="Hansen M."/>
            <person name="Howarth C."/>
            <person name="Imamovic A."/>
            <person name="Ireland A."/>
            <person name="Larimer J."/>
            <person name="McCowan C."/>
            <person name="Murphy C."/>
            <person name="Pearson M."/>
            <person name="Poon T.W."/>
            <person name="Priest M."/>
            <person name="Roberts A."/>
            <person name="Saif S."/>
            <person name="Shea T."/>
            <person name="Sisk P."/>
            <person name="Sykes S."/>
            <person name="Wortman J."/>
            <person name="Nusbaum C."/>
            <person name="Birren B."/>
        </authorList>
    </citation>
    <scope>NUCLEOTIDE SEQUENCE [LARGE SCALE GENOMIC DNA]</scope>
    <source>
        <strain evidence="3">Tanzania (2000708)</strain>
    </source>
</reference>
<evidence type="ECO:0000256" key="1">
    <source>
        <dbReference type="SAM" id="MobiDB-lite"/>
    </source>
</evidence>
<proteinExistence type="predicted"/>
<dbReference type="EMBL" id="KI926416">
    <property type="protein sequence ID" value="ETW36369.1"/>
    <property type="molecule type" value="Genomic_DNA"/>
</dbReference>
<accession>A0A024W646</accession>
<evidence type="ECO:0000313" key="3">
    <source>
        <dbReference type="Proteomes" id="UP000030708"/>
    </source>
</evidence>
<dbReference type="OrthoDB" id="378875at2759"/>
<reference evidence="2 3" key="2">
    <citation type="submission" date="2013-02" db="EMBL/GenBank/DDBJ databases">
        <title>The Genome Sequence of Plasmodium falciparum Tanzania (2000708).</title>
        <authorList>
            <consortium name="The Broad Institute Genome Sequencing Platform"/>
            <consortium name="The Broad Institute Genome Sequencing Center for Infectious Disease"/>
            <person name="Neafsey D."/>
            <person name="Cheeseman I."/>
            <person name="Volkman S."/>
            <person name="Adams J."/>
            <person name="Walker B."/>
            <person name="Young S.K."/>
            <person name="Zeng Q."/>
            <person name="Gargeya S."/>
            <person name="Fitzgerald M."/>
            <person name="Haas B."/>
            <person name="Abouelleil A."/>
            <person name="Alvarado L."/>
            <person name="Arachchi H.M."/>
            <person name="Berlin A.M."/>
            <person name="Chapman S.B."/>
            <person name="Dewar J."/>
            <person name="Goldberg J."/>
            <person name="Griggs A."/>
            <person name="Gujja S."/>
            <person name="Hansen M."/>
            <person name="Howarth C."/>
            <person name="Imamovic A."/>
            <person name="Larimer J."/>
            <person name="McCowan C."/>
            <person name="Murphy C."/>
            <person name="Neiman D."/>
            <person name="Pearson M."/>
            <person name="Priest M."/>
            <person name="Roberts A."/>
            <person name="Saif S."/>
            <person name="Shea T."/>
            <person name="Sisk P."/>
            <person name="Sykes S."/>
            <person name="Wortman J."/>
            <person name="Nusbaum C."/>
            <person name="Birren B."/>
        </authorList>
    </citation>
    <scope>NUCLEOTIDE SEQUENCE [LARGE SCALE GENOMIC DNA]</scope>
    <source>
        <strain evidence="3">Tanzania (2000708)</strain>
    </source>
</reference>